<protein>
    <recommendedName>
        <fullName evidence="3">Lipoprotein</fullName>
    </recommendedName>
</protein>
<name>A0ABW5RJP1_9MICO</name>
<dbReference type="RefSeq" id="WP_159421441.1">
    <property type="nucleotide sequence ID" value="NZ_JBHUNF010000004.1"/>
</dbReference>
<dbReference type="Proteomes" id="UP001597453">
    <property type="component" value="Unassembled WGS sequence"/>
</dbReference>
<gene>
    <name evidence="1" type="ORF">ACFSUQ_06240</name>
</gene>
<dbReference type="EMBL" id="JBHUNF010000004">
    <property type="protein sequence ID" value="MFD2674895.1"/>
    <property type="molecule type" value="Genomic_DNA"/>
</dbReference>
<comment type="caution">
    <text evidence="1">The sequence shown here is derived from an EMBL/GenBank/DDBJ whole genome shotgun (WGS) entry which is preliminary data.</text>
</comment>
<keyword evidence="2" id="KW-1185">Reference proteome</keyword>
<evidence type="ECO:0000313" key="1">
    <source>
        <dbReference type="EMBL" id="MFD2674895.1"/>
    </source>
</evidence>
<evidence type="ECO:0000313" key="2">
    <source>
        <dbReference type="Proteomes" id="UP001597453"/>
    </source>
</evidence>
<proteinExistence type="predicted"/>
<reference evidence="2" key="1">
    <citation type="journal article" date="2019" name="Int. J. Syst. Evol. Microbiol.">
        <title>The Global Catalogue of Microorganisms (GCM) 10K type strain sequencing project: providing services to taxonomists for standard genome sequencing and annotation.</title>
        <authorList>
            <consortium name="The Broad Institute Genomics Platform"/>
            <consortium name="The Broad Institute Genome Sequencing Center for Infectious Disease"/>
            <person name="Wu L."/>
            <person name="Ma J."/>
        </authorList>
    </citation>
    <scope>NUCLEOTIDE SEQUENCE [LARGE SCALE GENOMIC DNA]</scope>
    <source>
        <strain evidence="2">TISTR 1511</strain>
    </source>
</reference>
<accession>A0ABW5RJP1</accession>
<evidence type="ECO:0008006" key="3">
    <source>
        <dbReference type="Google" id="ProtNLM"/>
    </source>
</evidence>
<sequence length="138" mass="15525">MAIEITTCEFRMQSTPMMMPMVRKAWMVGALCMPLLAGCAQQMDESEALDLSDRQRARMIDDCREATLNDVFGALSEASAVAYMDKEYTFEDAVISRDGDEYLIVVQSNSQRVDGPWTLYCEHNGRSAVVETGHRPFP</sequence>
<organism evidence="1 2">
    <name type="scientific">Gulosibacter bifidus</name>
    <dbReference type="NCBI Taxonomy" id="272239"/>
    <lineage>
        <taxon>Bacteria</taxon>
        <taxon>Bacillati</taxon>
        <taxon>Actinomycetota</taxon>
        <taxon>Actinomycetes</taxon>
        <taxon>Micrococcales</taxon>
        <taxon>Microbacteriaceae</taxon>
        <taxon>Gulosibacter</taxon>
    </lineage>
</organism>